<dbReference type="Pfam" id="PF12833">
    <property type="entry name" value="HTH_18"/>
    <property type="match status" value="1"/>
</dbReference>
<dbReference type="Proteomes" id="UP000276301">
    <property type="component" value="Unassembled WGS sequence"/>
</dbReference>
<reference evidence="9 10" key="1">
    <citation type="submission" date="2018-10" db="EMBL/GenBank/DDBJ databases">
        <title>Anaerotruncus faecis sp. nov., isolated from human feces.</title>
        <authorList>
            <person name="Wang Y.-J."/>
        </authorList>
    </citation>
    <scope>NUCLEOTIDE SEQUENCE [LARGE SCALE GENOMIC DNA]</scope>
    <source>
        <strain evidence="9 10">22A2-44</strain>
    </source>
</reference>
<organism evidence="9 10">
    <name type="scientific">Anaerotruncus massiliensis</name>
    <name type="common">ex Liu et al. 2021</name>
    <dbReference type="NCBI Taxonomy" id="2321404"/>
    <lineage>
        <taxon>Bacteria</taxon>
        <taxon>Bacillati</taxon>
        <taxon>Bacillota</taxon>
        <taxon>Clostridia</taxon>
        <taxon>Eubacteriales</taxon>
        <taxon>Oscillospiraceae</taxon>
        <taxon>Anaerotruncus</taxon>
    </lineage>
</organism>
<keyword evidence="10" id="KW-1185">Reference proteome</keyword>
<comment type="function">
    <text evidence="5">May play the central regulatory role in sporulation. It may be an element of the effector pathway responsible for the activation of sporulation genes in response to nutritional stress. Spo0A may act in concert with spo0H (a sigma factor) to control the expression of some genes that are critical to the sporulation process.</text>
</comment>
<dbReference type="InterPro" id="IPR009057">
    <property type="entry name" value="Homeodomain-like_sf"/>
</dbReference>
<keyword evidence="2" id="KW-0805">Transcription regulation</keyword>
<dbReference type="PANTHER" id="PTHR43280">
    <property type="entry name" value="ARAC-FAMILY TRANSCRIPTIONAL REGULATOR"/>
    <property type="match status" value="1"/>
</dbReference>
<dbReference type="SMART" id="SM00342">
    <property type="entry name" value="HTH_ARAC"/>
    <property type="match status" value="1"/>
</dbReference>
<evidence type="ECO:0000256" key="3">
    <source>
        <dbReference type="ARBA" id="ARBA00023125"/>
    </source>
</evidence>
<feature type="domain" description="HTH araC/xylS-type" evidence="7">
    <location>
        <begin position="399"/>
        <end position="498"/>
    </location>
</feature>
<dbReference type="GO" id="GO:0003700">
    <property type="term" value="F:DNA-binding transcription factor activity"/>
    <property type="evidence" value="ECO:0007669"/>
    <property type="project" value="InterPro"/>
</dbReference>
<comment type="caution">
    <text evidence="9">The sequence shown here is derived from an EMBL/GenBank/DDBJ whole genome shotgun (WGS) entry which is preliminary data.</text>
</comment>
<evidence type="ECO:0000259" key="8">
    <source>
        <dbReference type="PROSITE" id="PS50110"/>
    </source>
</evidence>
<dbReference type="SMART" id="SM00448">
    <property type="entry name" value="REC"/>
    <property type="match status" value="1"/>
</dbReference>
<dbReference type="Pfam" id="PF00072">
    <property type="entry name" value="Response_reg"/>
    <property type="match status" value="1"/>
</dbReference>
<dbReference type="GO" id="GO:0043565">
    <property type="term" value="F:sequence-specific DNA binding"/>
    <property type="evidence" value="ECO:0007669"/>
    <property type="project" value="InterPro"/>
</dbReference>
<feature type="modified residue" description="4-aspartylphosphate" evidence="6">
    <location>
        <position position="55"/>
    </location>
</feature>
<dbReference type="InterPro" id="IPR011006">
    <property type="entry name" value="CheY-like_superfamily"/>
</dbReference>
<dbReference type="Gene3D" id="3.40.50.2300">
    <property type="match status" value="1"/>
</dbReference>
<dbReference type="InterPro" id="IPR020449">
    <property type="entry name" value="Tscrpt_reg_AraC-type_HTH"/>
</dbReference>
<evidence type="ECO:0000256" key="1">
    <source>
        <dbReference type="ARBA" id="ARBA00018672"/>
    </source>
</evidence>
<name>A0A498D0Z5_9FIRM</name>
<dbReference type="CDD" id="cd17536">
    <property type="entry name" value="REC_YesN-like"/>
    <property type="match status" value="1"/>
</dbReference>
<feature type="domain" description="Response regulatory" evidence="8">
    <location>
        <begin position="3"/>
        <end position="120"/>
    </location>
</feature>
<dbReference type="AlphaFoldDB" id="A0A498D0Z5"/>
<dbReference type="InterPro" id="IPR001789">
    <property type="entry name" value="Sig_transdc_resp-reg_receiver"/>
</dbReference>
<dbReference type="RefSeq" id="WP_121586220.1">
    <property type="nucleotide sequence ID" value="NZ_RCHT01000003.1"/>
</dbReference>
<keyword evidence="4" id="KW-0804">Transcription</keyword>
<proteinExistence type="predicted"/>
<dbReference type="EMBL" id="RCHT01000003">
    <property type="protein sequence ID" value="RLL13600.1"/>
    <property type="molecule type" value="Genomic_DNA"/>
</dbReference>
<evidence type="ECO:0000256" key="5">
    <source>
        <dbReference type="ARBA" id="ARBA00024867"/>
    </source>
</evidence>
<dbReference type="InterPro" id="IPR018060">
    <property type="entry name" value="HTH_AraC"/>
</dbReference>
<dbReference type="PROSITE" id="PS01124">
    <property type="entry name" value="HTH_ARAC_FAMILY_2"/>
    <property type="match status" value="1"/>
</dbReference>
<keyword evidence="6" id="KW-0597">Phosphoprotein</keyword>
<dbReference type="PRINTS" id="PR00032">
    <property type="entry name" value="HTHARAC"/>
</dbReference>
<protein>
    <recommendedName>
        <fullName evidence="1">Stage 0 sporulation protein A homolog</fullName>
    </recommendedName>
</protein>
<dbReference type="PROSITE" id="PS50110">
    <property type="entry name" value="RESPONSE_REGULATORY"/>
    <property type="match status" value="1"/>
</dbReference>
<evidence type="ECO:0000256" key="2">
    <source>
        <dbReference type="ARBA" id="ARBA00023015"/>
    </source>
</evidence>
<keyword evidence="3" id="KW-0238">DNA-binding</keyword>
<dbReference type="SUPFAM" id="SSF46689">
    <property type="entry name" value="Homeodomain-like"/>
    <property type="match status" value="2"/>
</dbReference>
<dbReference type="Gene3D" id="1.10.10.60">
    <property type="entry name" value="Homeodomain-like"/>
    <property type="match status" value="2"/>
</dbReference>
<evidence type="ECO:0000256" key="6">
    <source>
        <dbReference type="PROSITE-ProRule" id="PRU00169"/>
    </source>
</evidence>
<evidence type="ECO:0000256" key="4">
    <source>
        <dbReference type="ARBA" id="ARBA00023163"/>
    </source>
</evidence>
<evidence type="ECO:0000313" key="9">
    <source>
        <dbReference type="EMBL" id="RLL13600.1"/>
    </source>
</evidence>
<dbReference type="PANTHER" id="PTHR43280:SF2">
    <property type="entry name" value="HTH-TYPE TRANSCRIPTIONAL REGULATOR EXSA"/>
    <property type="match status" value="1"/>
</dbReference>
<dbReference type="GO" id="GO:0000160">
    <property type="term" value="P:phosphorelay signal transduction system"/>
    <property type="evidence" value="ECO:0007669"/>
    <property type="project" value="InterPro"/>
</dbReference>
<gene>
    <name evidence="9" type="ORF">D4A47_03805</name>
</gene>
<dbReference type="SUPFAM" id="SSF52172">
    <property type="entry name" value="CheY-like"/>
    <property type="match status" value="1"/>
</dbReference>
<evidence type="ECO:0000259" key="7">
    <source>
        <dbReference type="PROSITE" id="PS01124"/>
    </source>
</evidence>
<evidence type="ECO:0000313" key="10">
    <source>
        <dbReference type="Proteomes" id="UP000276301"/>
    </source>
</evidence>
<sequence length="504" mass="56411">MIKVLIVEDEPPIARAVKQLICRYSDAFQVVGTEINGRAALERLGRGEVDVVFTDIRMPVMDGLELLENIQRDYPEVVTVLLSGYQEFEYAQKAVRFQAFDYLLKPVSFEKMSALLGKLEILCRNRAYLKKRDQLSGLIEGNGEASAAQADCVTLLVNAGAMPLTSDDLEAPGRKFWREVRLEELLRSIVPERDSVLPFSGKSKTERIVVIETHSPDSARAAIETLYRRLTEMTPLPITVAARVEPVPISEVAQTISDLRTLLYREIRLCASQLLWDAPGGARRPGKAIPLSSFPVNRVVEAICAGSAEQLSAAVAEMLAVSEREGQTQFDFMRLLETIIGDSRIGDNSESYLDVKTRLSEAVLGSMDFASLGERVSEILLGMRQSGGEAKKSQEAVVAEMEQYLIDNYEKPISNEMLANKFGFVPNYISKIFRRHRGVTPSEFLTKYRVEMAIRLMKAHPDMLIKEIAQAVGYANQYYFSRIFKKETGMWPTEYPGRDAGEDG</sequence>
<accession>A0A498D0Z5</accession>